<dbReference type="InterPro" id="IPR013658">
    <property type="entry name" value="SGL"/>
</dbReference>
<name>A0A7W9FQN1_9HYPH</name>
<evidence type="ECO:0000256" key="2">
    <source>
        <dbReference type="PIRSR" id="PIRSR605511-1"/>
    </source>
</evidence>
<dbReference type="InterPro" id="IPR011042">
    <property type="entry name" value="6-blade_b-propeller_TolB-like"/>
</dbReference>
<organism evidence="5 6">
    <name type="scientific">Prosthecomicrobium pneumaticum</name>
    <dbReference type="NCBI Taxonomy" id="81895"/>
    <lineage>
        <taxon>Bacteria</taxon>
        <taxon>Pseudomonadati</taxon>
        <taxon>Pseudomonadota</taxon>
        <taxon>Alphaproteobacteria</taxon>
        <taxon>Hyphomicrobiales</taxon>
        <taxon>Kaistiaceae</taxon>
        <taxon>Prosthecomicrobium</taxon>
    </lineage>
</organism>
<proteinExistence type="inferred from homology"/>
<evidence type="ECO:0000256" key="1">
    <source>
        <dbReference type="ARBA" id="ARBA00008853"/>
    </source>
</evidence>
<dbReference type="Pfam" id="PF08450">
    <property type="entry name" value="SGL"/>
    <property type="match status" value="1"/>
</dbReference>
<dbReference type="Proteomes" id="UP000523821">
    <property type="component" value="Unassembled WGS sequence"/>
</dbReference>
<evidence type="ECO:0000256" key="3">
    <source>
        <dbReference type="PIRSR" id="PIRSR605511-2"/>
    </source>
</evidence>
<feature type="binding site" evidence="3">
    <location>
        <position position="98"/>
    </location>
    <ligand>
        <name>substrate</name>
    </ligand>
</feature>
<dbReference type="RefSeq" id="WP_183858517.1">
    <property type="nucleotide sequence ID" value="NZ_JACHOO010000013.1"/>
</dbReference>
<dbReference type="GO" id="GO:0019853">
    <property type="term" value="P:L-ascorbic acid biosynthetic process"/>
    <property type="evidence" value="ECO:0007669"/>
    <property type="project" value="TreeGrafter"/>
</dbReference>
<comment type="similarity">
    <text evidence="1">Belongs to the SMP-30/CGR1 family.</text>
</comment>
<feature type="active site" description="Proton donor/acceptor" evidence="2">
    <location>
        <position position="194"/>
    </location>
</feature>
<dbReference type="GO" id="GO:0005509">
    <property type="term" value="F:calcium ion binding"/>
    <property type="evidence" value="ECO:0007669"/>
    <property type="project" value="TreeGrafter"/>
</dbReference>
<dbReference type="SUPFAM" id="SSF63829">
    <property type="entry name" value="Calcium-dependent phosphotriesterase"/>
    <property type="match status" value="1"/>
</dbReference>
<dbReference type="InterPro" id="IPR005511">
    <property type="entry name" value="SMP-30"/>
</dbReference>
<evidence type="ECO:0000313" key="6">
    <source>
        <dbReference type="Proteomes" id="UP000523821"/>
    </source>
</evidence>
<dbReference type="PANTHER" id="PTHR10907:SF47">
    <property type="entry name" value="REGUCALCIN"/>
    <property type="match status" value="1"/>
</dbReference>
<dbReference type="EC" id="3.1.1.15" evidence="5"/>
<dbReference type="GO" id="GO:0004341">
    <property type="term" value="F:gluconolactonase activity"/>
    <property type="evidence" value="ECO:0007669"/>
    <property type="project" value="TreeGrafter"/>
</dbReference>
<keyword evidence="3" id="KW-0479">Metal-binding</keyword>
<comment type="cofactor">
    <cofactor evidence="3">
        <name>Zn(2+)</name>
        <dbReference type="ChEBI" id="CHEBI:29105"/>
    </cofactor>
    <text evidence="3">Binds 1 divalent metal cation per subunit.</text>
</comment>
<feature type="binding site" evidence="3">
    <location>
        <position position="100"/>
    </location>
    <ligand>
        <name>substrate</name>
    </ligand>
</feature>
<comment type="caution">
    <text evidence="5">The sequence shown here is derived from an EMBL/GenBank/DDBJ whole genome shotgun (WGS) entry which is preliminary data.</text>
</comment>
<dbReference type="PRINTS" id="PR01790">
    <property type="entry name" value="SMP30FAMILY"/>
</dbReference>
<sequence length="287" mass="31071">MQARPAVDCRNIHGEGVLWNPRDRRVWWTDIHGEALWWFEPATGRSGSIGLPSRLCAFAPRAAGGWIMAFAEGIELWSADLQRERAVHAFEPGRPETRLNDGRTDRRGRFVVGGMNEATGAADSSVVRVDADLRVETLIEGVACANATCFSPDGSVMYFADTPERRIRAYRYGAEDLSAERVFADLATEPGLPDGACVDAAGGVWTAEWEGGQVVRFDAEGRLTHRVALPVPKPTCCAFGGDDLATLYITTSRLMSGDDDLARAPLSGALFEIRPGISGVEDTPFAG</sequence>
<protein>
    <submittedName>
        <fullName evidence="5">L-arabinonolactonase</fullName>
        <ecNumber evidence="5">3.1.1.15</ecNumber>
    </submittedName>
</protein>
<feature type="binding site" evidence="3">
    <location>
        <position position="15"/>
    </location>
    <ligand>
        <name>a divalent metal cation</name>
        <dbReference type="ChEBI" id="CHEBI:60240"/>
    </ligand>
</feature>
<feature type="domain" description="SMP-30/Gluconolactonase/LRE-like region" evidence="4">
    <location>
        <begin position="14"/>
        <end position="252"/>
    </location>
</feature>
<dbReference type="AlphaFoldDB" id="A0A7W9FQN1"/>
<evidence type="ECO:0000313" key="5">
    <source>
        <dbReference type="EMBL" id="MBB5755082.1"/>
    </source>
</evidence>
<gene>
    <name evidence="5" type="ORF">GGQ63_004181</name>
</gene>
<evidence type="ECO:0000259" key="4">
    <source>
        <dbReference type="Pfam" id="PF08450"/>
    </source>
</evidence>
<accession>A0A7W9FQN1</accession>
<keyword evidence="5" id="KW-0378">Hydrolase</keyword>
<dbReference type="Gene3D" id="2.120.10.30">
    <property type="entry name" value="TolB, C-terminal domain"/>
    <property type="match status" value="1"/>
</dbReference>
<feature type="binding site" evidence="3">
    <location>
        <position position="146"/>
    </location>
    <ligand>
        <name>a divalent metal cation</name>
        <dbReference type="ChEBI" id="CHEBI:60240"/>
    </ligand>
</feature>
<keyword evidence="6" id="KW-1185">Reference proteome</keyword>
<reference evidence="5 6" key="1">
    <citation type="submission" date="2020-08" db="EMBL/GenBank/DDBJ databases">
        <title>Genomic Encyclopedia of Type Strains, Phase IV (KMG-IV): sequencing the most valuable type-strain genomes for metagenomic binning, comparative biology and taxonomic classification.</title>
        <authorList>
            <person name="Goeker M."/>
        </authorList>
    </citation>
    <scope>NUCLEOTIDE SEQUENCE [LARGE SCALE GENOMIC DNA]</scope>
    <source>
        <strain evidence="5 6">DSM 16268</strain>
    </source>
</reference>
<dbReference type="PANTHER" id="PTHR10907">
    <property type="entry name" value="REGUCALCIN"/>
    <property type="match status" value="1"/>
</dbReference>
<keyword evidence="3" id="KW-0862">Zinc</keyword>
<feature type="binding site" evidence="3">
    <location>
        <position position="194"/>
    </location>
    <ligand>
        <name>a divalent metal cation</name>
        <dbReference type="ChEBI" id="CHEBI:60240"/>
    </ligand>
</feature>
<dbReference type="EMBL" id="JACHOO010000013">
    <property type="protein sequence ID" value="MBB5755082.1"/>
    <property type="molecule type" value="Genomic_DNA"/>
</dbReference>
<dbReference type="GO" id="GO:0050021">
    <property type="term" value="F:L-arabinonolactonase activity"/>
    <property type="evidence" value="ECO:0007669"/>
    <property type="project" value="UniProtKB-EC"/>
</dbReference>